<dbReference type="RefSeq" id="WP_345065070.1">
    <property type="nucleotide sequence ID" value="NZ_BAABEX010000026.1"/>
</dbReference>
<sequence length="190" mass="19748">MAAASVGDCLSGAWSLFKKNAFTHVVCTLLVMVVSSVSAGLLAGPMLVGYLRLIEREDRGEPVQIGDVFRGFDDFVPALVAGLISSLVVSLGFMLCVIPGLLILALPAVALQLVARGERDGVAAFTEAWRTVTGHLGSACVCAVVLGIVGSLGFVLCWVGALVTLPVAMIGQYYMARQLLGDAPAPIAPF</sequence>
<feature type="transmembrane region" description="Helical" evidence="1">
    <location>
        <begin position="21"/>
        <end position="54"/>
    </location>
</feature>
<feature type="transmembrane region" description="Helical" evidence="1">
    <location>
        <begin position="136"/>
        <end position="169"/>
    </location>
</feature>
<evidence type="ECO:0000313" key="3">
    <source>
        <dbReference type="Proteomes" id="UP001501788"/>
    </source>
</evidence>
<keyword evidence="1" id="KW-0472">Membrane</keyword>
<dbReference type="PANTHER" id="PTHR40076:SF1">
    <property type="entry name" value="MEMBRANE PROTEIN"/>
    <property type="match status" value="1"/>
</dbReference>
<keyword evidence="1" id="KW-1133">Transmembrane helix</keyword>
<gene>
    <name evidence="2" type="ORF">GCM10023090_22980</name>
</gene>
<protein>
    <recommendedName>
        <fullName evidence="4">EI24 domain-containing protein</fullName>
    </recommendedName>
</protein>
<comment type="caution">
    <text evidence="2">The sequence shown here is derived from an EMBL/GenBank/DDBJ whole genome shotgun (WGS) entry which is preliminary data.</text>
</comment>
<dbReference type="EMBL" id="BAABEX010000026">
    <property type="protein sequence ID" value="GAA4426695.1"/>
    <property type="molecule type" value="Genomic_DNA"/>
</dbReference>
<proteinExistence type="predicted"/>
<evidence type="ECO:0000256" key="1">
    <source>
        <dbReference type="SAM" id="Phobius"/>
    </source>
</evidence>
<evidence type="ECO:0008006" key="4">
    <source>
        <dbReference type="Google" id="ProtNLM"/>
    </source>
</evidence>
<keyword evidence="1" id="KW-0812">Transmembrane</keyword>
<feature type="transmembrane region" description="Helical" evidence="1">
    <location>
        <begin position="75"/>
        <end position="106"/>
    </location>
</feature>
<organism evidence="2 3">
    <name type="scientific">Acidovorax lacteus</name>
    <dbReference type="NCBI Taxonomy" id="1924988"/>
    <lineage>
        <taxon>Bacteria</taxon>
        <taxon>Pseudomonadati</taxon>
        <taxon>Pseudomonadota</taxon>
        <taxon>Betaproteobacteria</taxon>
        <taxon>Burkholderiales</taxon>
        <taxon>Comamonadaceae</taxon>
        <taxon>Acidovorax</taxon>
    </lineage>
</organism>
<reference evidence="3" key="1">
    <citation type="journal article" date="2019" name="Int. J. Syst. Evol. Microbiol.">
        <title>The Global Catalogue of Microorganisms (GCM) 10K type strain sequencing project: providing services to taxonomists for standard genome sequencing and annotation.</title>
        <authorList>
            <consortium name="The Broad Institute Genomics Platform"/>
            <consortium name="The Broad Institute Genome Sequencing Center for Infectious Disease"/>
            <person name="Wu L."/>
            <person name="Ma J."/>
        </authorList>
    </citation>
    <scope>NUCLEOTIDE SEQUENCE [LARGE SCALE GENOMIC DNA]</scope>
    <source>
        <strain evidence="3">JCM 31890</strain>
    </source>
</reference>
<dbReference type="PANTHER" id="PTHR40076">
    <property type="entry name" value="MEMBRANE PROTEIN-RELATED"/>
    <property type="match status" value="1"/>
</dbReference>
<evidence type="ECO:0000313" key="2">
    <source>
        <dbReference type="EMBL" id="GAA4426695.1"/>
    </source>
</evidence>
<dbReference type="Proteomes" id="UP001501788">
    <property type="component" value="Unassembled WGS sequence"/>
</dbReference>
<name>A0ABP8LBT2_9BURK</name>
<accession>A0ABP8LBT2</accession>
<keyword evidence="3" id="KW-1185">Reference proteome</keyword>
<dbReference type="InterPro" id="IPR010380">
    <property type="entry name" value="DUF975"/>
</dbReference>